<feature type="non-terminal residue" evidence="1">
    <location>
        <position position="1"/>
    </location>
</feature>
<organism evidence="1">
    <name type="scientific">marine sediment metagenome</name>
    <dbReference type="NCBI Taxonomy" id="412755"/>
    <lineage>
        <taxon>unclassified sequences</taxon>
        <taxon>metagenomes</taxon>
        <taxon>ecological metagenomes</taxon>
    </lineage>
</organism>
<dbReference type="InterPro" id="IPR013783">
    <property type="entry name" value="Ig-like_fold"/>
</dbReference>
<gene>
    <name evidence="1" type="ORF">S01H1_82305</name>
</gene>
<name>X0ZKX2_9ZZZZ</name>
<proteinExistence type="predicted"/>
<comment type="caution">
    <text evidence="1">The sequence shown here is derived from an EMBL/GenBank/DDBJ whole genome shotgun (WGS) entry which is preliminary data.</text>
</comment>
<feature type="non-terminal residue" evidence="1">
    <location>
        <position position="196"/>
    </location>
</feature>
<reference evidence="1" key="1">
    <citation type="journal article" date="2014" name="Front. Microbiol.">
        <title>High frequency of phylogenetically diverse reductive dehalogenase-homologous genes in deep subseafloor sedimentary metagenomes.</title>
        <authorList>
            <person name="Kawai M."/>
            <person name="Futagami T."/>
            <person name="Toyoda A."/>
            <person name="Takaki Y."/>
            <person name="Nishi S."/>
            <person name="Hori S."/>
            <person name="Arai W."/>
            <person name="Tsubouchi T."/>
            <person name="Morono Y."/>
            <person name="Uchiyama I."/>
            <person name="Ito T."/>
            <person name="Fujiyama A."/>
            <person name="Inagaki F."/>
            <person name="Takami H."/>
        </authorList>
    </citation>
    <scope>NUCLEOTIDE SEQUENCE</scope>
    <source>
        <strain evidence="1">Expedition CK06-06</strain>
    </source>
</reference>
<dbReference type="Gene3D" id="2.60.40.10">
    <property type="entry name" value="Immunoglobulins"/>
    <property type="match status" value="1"/>
</dbReference>
<dbReference type="AlphaFoldDB" id="X0ZKX2"/>
<sequence>QRIHRFIIGKSDTWESIDSALPVDSVLSQLAVSADGTLYALNSQSVDAEKQEGGMERSLNPTYPLGPAFETVTRGLDDGATLTGLWLRGSQLWSIDTQNTRLMTYPDSLALPVILTSPPDKTPGIGTENVNLDWETLKGATEYKWQLNYDTDFSTIPTDFEGDTTKSSAWLSALETATPYYWRVRATEPVLSRWSV</sequence>
<protein>
    <recommendedName>
        <fullName evidence="2">Fibronectin type-III domain-containing protein</fullName>
    </recommendedName>
</protein>
<evidence type="ECO:0000313" key="1">
    <source>
        <dbReference type="EMBL" id="GAG48931.1"/>
    </source>
</evidence>
<evidence type="ECO:0008006" key="2">
    <source>
        <dbReference type="Google" id="ProtNLM"/>
    </source>
</evidence>
<accession>X0ZKX2</accession>
<dbReference type="EMBL" id="BARS01055783">
    <property type="protein sequence ID" value="GAG48931.1"/>
    <property type="molecule type" value="Genomic_DNA"/>
</dbReference>